<evidence type="ECO:0000313" key="2">
    <source>
        <dbReference type="EMBL" id="GMH14137.1"/>
    </source>
</evidence>
<proteinExistence type="predicted"/>
<reference evidence="2" key="1">
    <citation type="submission" date="2023-05" db="EMBL/GenBank/DDBJ databases">
        <title>Nepenthes gracilis genome sequencing.</title>
        <authorList>
            <person name="Fukushima K."/>
        </authorList>
    </citation>
    <scope>NUCLEOTIDE SEQUENCE</scope>
    <source>
        <strain evidence="2">SING2019-196</strain>
    </source>
</reference>
<gene>
    <name evidence="2" type="ORF">Nepgr_015978</name>
</gene>
<evidence type="ECO:0000256" key="1">
    <source>
        <dbReference type="SAM" id="MobiDB-lite"/>
    </source>
</evidence>
<dbReference type="PANTHER" id="PTHR35135">
    <property type="entry name" value="OS05G0517800 PROTEIN"/>
    <property type="match status" value="1"/>
</dbReference>
<dbReference type="EMBL" id="BSYO01000013">
    <property type="protein sequence ID" value="GMH14137.1"/>
    <property type="molecule type" value="Genomic_DNA"/>
</dbReference>
<protein>
    <submittedName>
        <fullName evidence="2">Uncharacterized protein</fullName>
    </submittedName>
</protein>
<evidence type="ECO:0000313" key="3">
    <source>
        <dbReference type="Proteomes" id="UP001279734"/>
    </source>
</evidence>
<name>A0AAD3SN04_NEPGR</name>
<sequence>MGRLLPSRSCRETQTAKLVKEYSQFNYRRRFSPPSNQAPSAESLAAEPRKMALTNLILTVAGVTAAILLLRSDVKQSATIFRRNVRQIRQWLEEETVTSSKAAEKAKPKELESQNHGKDIPKDDKH</sequence>
<feature type="compositionally biased region" description="Basic and acidic residues" evidence="1">
    <location>
        <begin position="102"/>
        <end position="126"/>
    </location>
</feature>
<dbReference type="AlphaFoldDB" id="A0AAD3SN04"/>
<keyword evidence="3" id="KW-1185">Reference proteome</keyword>
<organism evidence="2 3">
    <name type="scientific">Nepenthes gracilis</name>
    <name type="common">Slender pitcher plant</name>
    <dbReference type="NCBI Taxonomy" id="150966"/>
    <lineage>
        <taxon>Eukaryota</taxon>
        <taxon>Viridiplantae</taxon>
        <taxon>Streptophyta</taxon>
        <taxon>Embryophyta</taxon>
        <taxon>Tracheophyta</taxon>
        <taxon>Spermatophyta</taxon>
        <taxon>Magnoliopsida</taxon>
        <taxon>eudicotyledons</taxon>
        <taxon>Gunneridae</taxon>
        <taxon>Pentapetalae</taxon>
        <taxon>Caryophyllales</taxon>
        <taxon>Nepenthaceae</taxon>
        <taxon>Nepenthes</taxon>
    </lineage>
</organism>
<feature type="region of interest" description="Disordered" evidence="1">
    <location>
        <begin position="96"/>
        <end position="126"/>
    </location>
</feature>
<dbReference type="Proteomes" id="UP001279734">
    <property type="component" value="Unassembled WGS sequence"/>
</dbReference>
<accession>A0AAD3SN04</accession>
<dbReference type="PANTHER" id="PTHR35135:SF3">
    <property type="entry name" value="OS05G0517800 PROTEIN"/>
    <property type="match status" value="1"/>
</dbReference>
<comment type="caution">
    <text evidence="2">The sequence shown here is derived from an EMBL/GenBank/DDBJ whole genome shotgun (WGS) entry which is preliminary data.</text>
</comment>